<gene>
    <name evidence="4" type="ORF">ABNX05_09465</name>
</gene>
<dbReference type="EMBL" id="JBEGDG010000005">
    <property type="protein sequence ID" value="MEQ6354845.1"/>
    <property type="molecule type" value="Genomic_DNA"/>
</dbReference>
<evidence type="ECO:0000256" key="1">
    <source>
        <dbReference type="ARBA" id="ARBA00007118"/>
    </source>
</evidence>
<dbReference type="Pfam" id="PF00881">
    <property type="entry name" value="Nitroreductase"/>
    <property type="match status" value="1"/>
</dbReference>
<comment type="similarity">
    <text evidence="1">Belongs to the nitroreductase family.</text>
</comment>
<proteinExistence type="inferred from homology"/>
<dbReference type="SUPFAM" id="SSF55469">
    <property type="entry name" value="FMN-dependent nitroreductase-like"/>
    <property type="match status" value="1"/>
</dbReference>
<dbReference type="PANTHER" id="PTHR43673">
    <property type="entry name" value="NAD(P)H NITROREDUCTASE YDGI-RELATED"/>
    <property type="match status" value="1"/>
</dbReference>
<evidence type="ECO:0000259" key="3">
    <source>
        <dbReference type="Pfam" id="PF00881"/>
    </source>
</evidence>
<dbReference type="Gene3D" id="3.40.109.10">
    <property type="entry name" value="NADH Oxidase"/>
    <property type="match status" value="1"/>
</dbReference>
<comment type="caution">
    <text evidence="4">The sequence shown here is derived from an EMBL/GenBank/DDBJ whole genome shotgun (WGS) entry which is preliminary data.</text>
</comment>
<feature type="domain" description="Nitroreductase" evidence="3">
    <location>
        <begin position="39"/>
        <end position="216"/>
    </location>
</feature>
<sequence length="239" mass="26974">MAIPHFCALFSYLLLLTIIKGAINKNFGVDTMSVKNILEKRRSVRHYDSSYNISSEILTSLVESASKSPNGNNIQATRYLIIDDPDLRNLLMPIAFNQQQVTEASTLIVMLGDYQAFDKDNIIKIHEEGFQAGYFDESLRDYLANAAINYYENKSKEDLKLELTRDVSLASMSLILLANEAGFDTITMSGYDSKELKDILNISERYLDVMLIAIGKGTKAGHKTVRHNVSKVMYRNNII</sequence>
<evidence type="ECO:0000313" key="5">
    <source>
        <dbReference type="Proteomes" id="UP001478862"/>
    </source>
</evidence>
<keyword evidence="5" id="KW-1185">Reference proteome</keyword>
<dbReference type="Proteomes" id="UP001478862">
    <property type="component" value="Unassembled WGS sequence"/>
</dbReference>
<dbReference type="InterPro" id="IPR000415">
    <property type="entry name" value="Nitroreductase-like"/>
</dbReference>
<reference evidence="4 5" key="1">
    <citation type="submission" date="2024-06" db="EMBL/GenBank/DDBJ databases">
        <title>Lysinibacillus zambalefons sp. nov., a Novel Firmicute Isolated from the Poon Bato Zambales Hyperalkaline Spring.</title>
        <authorList>
            <person name="Aja J.A."/>
            <person name="Lazaro J.E.H."/>
            <person name="Llorin L.D."/>
            <person name="Lim K.R."/>
            <person name="Teodosio J."/>
            <person name="Dalisay D.S."/>
        </authorList>
    </citation>
    <scope>NUCLEOTIDE SEQUENCE [LARGE SCALE GENOMIC DNA]</scope>
    <source>
        <strain evidence="4 5">M3</strain>
    </source>
</reference>
<accession>A0ABV1MQQ2</accession>
<evidence type="ECO:0000313" key="4">
    <source>
        <dbReference type="EMBL" id="MEQ6354845.1"/>
    </source>
</evidence>
<protein>
    <submittedName>
        <fullName evidence="4">Nitroreductase family protein</fullName>
    </submittedName>
</protein>
<dbReference type="InterPro" id="IPR029479">
    <property type="entry name" value="Nitroreductase"/>
</dbReference>
<organism evidence="4 5">
    <name type="scientific">Lysinibacillus zambalensis</name>
    <dbReference type="NCBI Taxonomy" id="3160866"/>
    <lineage>
        <taxon>Bacteria</taxon>
        <taxon>Bacillati</taxon>
        <taxon>Bacillota</taxon>
        <taxon>Bacilli</taxon>
        <taxon>Bacillales</taxon>
        <taxon>Bacillaceae</taxon>
        <taxon>Lysinibacillus</taxon>
    </lineage>
</organism>
<evidence type="ECO:0000256" key="2">
    <source>
        <dbReference type="ARBA" id="ARBA00023002"/>
    </source>
</evidence>
<keyword evidence="2" id="KW-0560">Oxidoreductase</keyword>
<name>A0ABV1MQQ2_9BACI</name>